<evidence type="ECO:0000313" key="2">
    <source>
        <dbReference type="EMBL" id="QBA63198.1"/>
    </source>
</evidence>
<dbReference type="RefSeq" id="WP_129601955.1">
    <property type="nucleotide sequence ID" value="NZ_CP035544.1"/>
</dbReference>
<evidence type="ECO:0000256" key="1">
    <source>
        <dbReference type="SAM" id="SignalP"/>
    </source>
</evidence>
<evidence type="ECO:0008006" key="4">
    <source>
        <dbReference type="Google" id="ProtNLM"/>
    </source>
</evidence>
<dbReference type="PROSITE" id="PS51257">
    <property type="entry name" value="PROKAR_LIPOPROTEIN"/>
    <property type="match status" value="1"/>
</dbReference>
<dbReference type="EMBL" id="CP035544">
    <property type="protein sequence ID" value="QBA63198.1"/>
    <property type="molecule type" value="Genomic_DNA"/>
</dbReference>
<proteinExistence type="predicted"/>
<feature type="signal peptide" evidence="1">
    <location>
        <begin position="1"/>
        <end position="19"/>
    </location>
</feature>
<gene>
    <name evidence="2" type="ORF">EQY75_00675</name>
</gene>
<feature type="chain" id="PRO_5019327802" description="Lipoprotein" evidence="1">
    <location>
        <begin position="20"/>
        <end position="106"/>
    </location>
</feature>
<name>A0A411E6D6_9FLAO</name>
<dbReference type="KEGG" id="mur:EQY75_00675"/>
<sequence>MKKMFCLIFLIFFSLGCDSYDWGIWDTEPDPCIVYAAYIAESCDCLTSNDNCGIYVSITYKEYGRLKNLQSNPEECLYVQTVDMYTRDYFEGYLIWLSKSEAFCDD</sequence>
<keyword evidence="1" id="KW-0732">Signal</keyword>
<dbReference type="AlphaFoldDB" id="A0A411E6D6"/>
<dbReference type="Proteomes" id="UP000290889">
    <property type="component" value="Chromosome"/>
</dbReference>
<reference evidence="2 3" key="1">
    <citation type="submission" date="2019-01" db="EMBL/GenBank/DDBJ databases">
        <title>Muriicola soli sp. nov., isolated from soil.</title>
        <authorList>
            <person name="Kang H.J."/>
            <person name="Kim S.B."/>
        </authorList>
    </citation>
    <scope>NUCLEOTIDE SEQUENCE [LARGE SCALE GENOMIC DNA]</scope>
    <source>
        <strain evidence="2 3">MMS17-SY002</strain>
    </source>
</reference>
<evidence type="ECO:0000313" key="3">
    <source>
        <dbReference type="Proteomes" id="UP000290889"/>
    </source>
</evidence>
<organism evidence="2 3">
    <name type="scientific">Muriicola soli</name>
    <dbReference type="NCBI Taxonomy" id="2507538"/>
    <lineage>
        <taxon>Bacteria</taxon>
        <taxon>Pseudomonadati</taxon>
        <taxon>Bacteroidota</taxon>
        <taxon>Flavobacteriia</taxon>
        <taxon>Flavobacteriales</taxon>
        <taxon>Flavobacteriaceae</taxon>
        <taxon>Muriicola</taxon>
    </lineage>
</organism>
<accession>A0A411E6D6</accession>
<protein>
    <recommendedName>
        <fullName evidence="4">Lipoprotein</fullName>
    </recommendedName>
</protein>
<keyword evidence="3" id="KW-1185">Reference proteome</keyword>